<name>A0A8H6Q793_9EURO</name>
<dbReference type="FunFam" id="1.20.1250.20:FF:000429">
    <property type="entry name" value="MFS drug efflux transporter, putative"/>
    <property type="match status" value="1"/>
</dbReference>
<feature type="transmembrane region" description="Helical" evidence="8">
    <location>
        <begin position="114"/>
        <end position="133"/>
    </location>
</feature>
<accession>A0A8H6Q793</accession>
<dbReference type="PANTHER" id="PTHR23501:SF12">
    <property type="entry name" value="MAJOR FACILITATOR SUPERFAMILY (MFS) PROFILE DOMAIN-CONTAINING PROTEIN-RELATED"/>
    <property type="match status" value="1"/>
</dbReference>
<feature type="transmembrane region" description="Helical" evidence="8">
    <location>
        <begin position="139"/>
        <end position="158"/>
    </location>
</feature>
<evidence type="ECO:0000256" key="4">
    <source>
        <dbReference type="ARBA" id="ARBA00022692"/>
    </source>
</evidence>
<feature type="transmembrane region" description="Helical" evidence="8">
    <location>
        <begin position="348"/>
        <end position="368"/>
    </location>
</feature>
<dbReference type="Gene3D" id="1.20.1250.20">
    <property type="entry name" value="MFS general substrate transporter like domains"/>
    <property type="match status" value="1"/>
</dbReference>
<feature type="transmembrane region" description="Helical" evidence="8">
    <location>
        <begin position="315"/>
        <end position="336"/>
    </location>
</feature>
<dbReference type="InterPro" id="IPR020846">
    <property type="entry name" value="MFS_dom"/>
</dbReference>
<feature type="transmembrane region" description="Helical" evidence="8">
    <location>
        <begin position="443"/>
        <end position="467"/>
    </location>
</feature>
<dbReference type="GO" id="GO:0022857">
    <property type="term" value="F:transmembrane transporter activity"/>
    <property type="evidence" value="ECO:0007669"/>
    <property type="project" value="InterPro"/>
</dbReference>
<feature type="transmembrane region" description="Helical" evidence="8">
    <location>
        <begin position="203"/>
        <end position="222"/>
    </location>
</feature>
<evidence type="ECO:0000259" key="9">
    <source>
        <dbReference type="PROSITE" id="PS50850"/>
    </source>
</evidence>
<feature type="transmembrane region" description="Helical" evidence="8">
    <location>
        <begin position="243"/>
        <end position="263"/>
    </location>
</feature>
<comment type="similarity">
    <text evidence="2">Belongs to the major facilitator superfamily. TCR/Tet family.</text>
</comment>
<evidence type="ECO:0000256" key="2">
    <source>
        <dbReference type="ARBA" id="ARBA00007520"/>
    </source>
</evidence>
<evidence type="ECO:0000256" key="6">
    <source>
        <dbReference type="ARBA" id="ARBA00023136"/>
    </source>
</evidence>
<dbReference type="AlphaFoldDB" id="A0A8H6Q793"/>
<dbReference type="Pfam" id="PF07690">
    <property type="entry name" value="MFS_1"/>
    <property type="match status" value="1"/>
</dbReference>
<dbReference type="GO" id="GO:0005886">
    <property type="term" value="C:plasma membrane"/>
    <property type="evidence" value="ECO:0007669"/>
    <property type="project" value="TreeGrafter"/>
</dbReference>
<comment type="subcellular location">
    <subcellularLocation>
        <location evidence="1">Membrane</location>
        <topology evidence="1">Multi-pass membrane protein</topology>
    </subcellularLocation>
</comment>
<keyword evidence="4 8" id="KW-0812">Transmembrane</keyword>
<comment type="caution">
    <text evidence="10">The sequence shown here is derived from an EMBL/GenBank/DDBJ whole genome shotgun (WGS) entry which is preliminary data.</text>
</comment>
<organism evidence="10 11">
    <name type="scientific">Aspergillus felis</name>
    <dbReference type="NCBI Taxonomy" id="1287682"/>
    <lineage>
        <taxon>Eukaryota</taxon>
        <taxon>Fungi</taxon>
        <taxon>Dikarya</taxon>
        <taxon>Ascomycota</taxon>
        <taxon>Pezizomycotina</taxon>
        <taxon>Eurotiomycetes</taxon>
        <taxon>Eurotiomycetidae</taxon>
        <taxon>Eurotiales</taxon>
        <taxon>Aspergillaceae</taxon>
        <taxon>Aspergillus</taxon>
        <taxon>Aspergillus subgen. Fumigati</taxon>
    </lineage>
</organism>
<dbReference type="PANTHER" id="PTHR23501">
    <property type="entry name" value="MAJOR FACILITATOR SUPERFAMILY"/>
    <property type="match status" value="1"/>
</dbReference>
<evidence type="ECO:0000256" key="5">
    <source>
        <dbReference type="ARBA" id="ARBA00022989"/>
    </source>
</evidence>
<feature type="transmembrane region" description="Helical" evidence="8">
    <location>
        <begin position="520"/>
        <end position="538"/>
    </location>
</feature>
<keyword evidence="3" id="KW-0813">Transport</keyword>
<evidence type="ECO:0000313" key="10">
    <source>
        <dbReference type="EMBL" id="KAF7167177.1"/>
    </source>
</evidence>
<feature type="region of interest" description="Disordered" evidence="7">
    <location>
        <begin position="1"/>
        <end position="39"/>
    </location>
</feature>
<feature type="domain" description="Major facilitator superfamily (MFS) profile" evidence="9">
    <location>
        <begin position="49"/>
        <end position="543"/>
    </location>
</feature>
<feature type="compositionally biased region" description="Basic and acidic residues" evidence="7">
    <location>
        <begin position="1"/>
        <end position="11"/>
    </location>
</feature>
<reference evidence="10" key="1">
    <citation type="submission" date="2020-06" db="EMBL/GenBank/DDBJ databases">
        <title>Draft genome sequences of strains closely related to Aspergillus parafelis and Aspergillus hiratsukae.</title>
        <authorList>
            <person name="Dos Santos R.A.C."/>
            <person name="Rivero-Menendez O."/>
            <person name="Steenwyk J.L."/>
            <person name="Mead M.E."/>
            <person name="Goldman G.H."/>
            <person name="Alastruey-Izquierdo A."/>
            <person name="Rokas A."/>
        </authorList>
    </citation>
    <scope>NUCLEOTIDE SEQUENCE</scope>
    <source>
        <strain evidence="10">CNM-CM5623</strain>
    </source>
</reference>
<keyword evidence="5 8" id="KW-1133">Transmembrane helix</keyword>
<dbReference type="PROSITE" id="PS50850">
    <property type="entry name" value="MFS"/>
    <property type="match status" value="1"/>
</dbReference>
<keyword evidence="6 8" id="KW-0472">Membrane</keyword>
<feature type="transmembrane region" description="Helical" evidence="8">
    <location>
        <begin position="170"/>
        <end position="191"/>
    </location>
</feature>
<evidence type="ECO:0000256" key="8">
    <source>
        <dbReference type="SAM" id="Phobius"/>
    </source>
</evidence>
<dbReference type="SUPFAM" id="SSF103473">
    <property type="entry name" value="MFS general substrate transporter"/>
    <property type="match status" value="1"/>
</dbReference>
<feature type="transmembrane region" description="Helical" evidence="8">
    <location>
        <begin position="275"/>
        <end position="295"/>
    </location>
</feature>
<sequence length="552" mass="59135">MADRLNGDENKSGAMDMMADAQTPSSSSQLSEKSRDLSDEEPKKEWILVVTTIPSSHMLFALDNTIVANIQPAILEQFQESNQIAWLSVGFSLCSSALVLPWSKAYATYNAKWLYIACVVVFMAGSALCGAAPNMNAMIVGRAMAGAGGSGMYFGVLTQLSVNTTVSERPFYIGLTAVSWGIGTVTGPAIGGAFAESSATWRWAFYINLVIGGVFAPVYVFLLPSFEPLPNATSKEKAKNIDWVGIVLFVGALTTLIMAIDFGGVDGAWGSGQSIALFVVSGVLFILFGIQQSFYILCSEQNRLFPIHFLKRRSLLLLFILNTSASSGLFISVYYIPLFFQFTQGDTAVHASLRILPFVMVLIFTIILNGHMMSKFGYYLPWYLFGSICELIAASLMYTVKTDTSASAIYGYTTLMALGVGASNQAGYSVVQAKVKKTEIPWALGFMMVSQLGGIVLALGIAGAIFVNKSTNGLINLLPDADPDAIKNAIGGTASGFFKTLSKTQQTAALDIIVEAIDDVYILLIVAGALGGILSVFLKREKLFMEVAAGGA</sequence>
<dbReference type="EMBL" id="JACBAE010001291">
    <property type="protein sequence ID" value="KAF7167177.1"/>
    <property type="molecule type" value="Genomic_DNA"/>
</dbReference>
<dbReference type="InterPro" id="IPR036259">
    <property type="entry name" value="MFS_trans_sf"/>
</dbReference>
<dbReference type="InterPro" id="IPR011701">
    <property type="entry name" value="MFS"/>
</dbReference>
<evidence type="ECO:0000256" key="1">
    <source>
        <dbReference type="ARBA" id="ARBA00004141"/>
    </source>
</evidence>
<gene>
    <name evidence="10" type="ORF">CNMCM5623_000584</name>
</gene>
<evidence type="ECO:0000256" key="3">
    <source>
        <dbReference type="ARBA" id="ARBA00022448"/>
    </source>
</evidence>
<dbReference type="OrthoDB" id="10021397at2759"/>
<feature type="transmembrane region" description="Helical" evidence="8">
    <location>
        <begin position="380"/>
        <end position="398"/>
    </location>
</feature>
<evidence type="ECO:0000256" key="7">
    <source>
        <dbReference type="SAM" id="MobiDB-lite"/>
    </source>
</evidence>
<proteinExistence type="inferred from homology"/>
<protein>
    <recommendedName>
        <fullName evidence="9">Major facilitator superfamily (MFS) profile domain-containing protein</fullName>
    </recommendedName>
</protein>
<feature type="compositionally biased region" description="Polar residues" evidence="7">
    <location>
        <begin position="22"/>
        <end position="31"/>
    </location>
</feature>
<evidence type="ECO:0000313" key="11">
    <source>
        <dbReference type="Proteomes" id="UP000654922"/>
    </source>
</evidence>
<dbReference type="Proteomes" id="UP000654922">
    <property type="component" value="Unassembled WGS sequence"/>
</dbReference>
<feature type="transmembrane region" description="Helical" evidence="8">
    <location>
        <begin position="410"/>
        <end position="431"/>
    </location>
</feature>